<keyword evidence="4 8" id="KW-0812">Transmembrane</keyword>
<dbReference type="AlphaFoldDB" id="A0AAV5MRA2"/>
<evidence type="ECO:0000256" key="8">
    <source>
        <dbReference type="SAM" id="Phobius"/>
    </source>
</evidence>
<evidence type="ECO:0000256" key="3">
    <source>
        <dbReference type="ARBA" id="ARBA00022679"/>
    </source>
</evidence>
<dbReference type="GO" id="GO:0016760">
    <property type="term" value="F:cellulose synthase (UDP-forming) activity"/>
    <property type="evidence" value="ECO:0007669"/>
    <property type="project" value="InterPro"/>
</dbReference>
<evidence type="ECO:0000256" key="5">
    <source>
        <dbReference type="ARBA" id="ARBA00022989"/>
    </source>
</evidence>
<reference evidence="9 10" key="1">
    <citation type="journal article" date="2021" name="Commun. Biol.">
        <title>The genome of Shorea leprosula (Dipterocarpaceae) highlights the ecological relevance of drought in aseasonal tropical rainforests.</title>
        <authorList>
            <person name="Ng K.K.S."/>
            <person name="Kobayashi M.J."/>
            <person name="Fawcett J.A."/>
            <person name="Hatakeyama M."/>
            <person name="Paape T."/>
            <person name="Ng C.H."/>
            <person name="Ang C.C."/>
            <person name="Tnah L.H."/>
            <person name="Lee C.T."/>
            <person name="Nishiyama T."/>
            <person name="Sese J."/>
            <person name="O'Brien M.J."/>
            <person name="Copetti D."/>
            <person name="Mohd Noor M.I."/>
            <person name="Ong R.C."/>
            <person name="Putra M."/>
            <person name="Sireger I.Z."/>
            <person name="Indrioko S."/>
            <person name="Kosugi Y."/>
            <person name="Izuno A."/>
            <person name="Isagi Y."/>
            <person name="Lee S.L."/>
            <person name="Shimizu K.K."/>
        </authorList>
    </citation>
    <scope>NUCLEOTIDE SEQUENCE [LARGE SCALE GENOMIC DNA]</scope>
    <source>
        <strain evidence="9">214</strain>
    </source>
</reference>
<evidence type="ECO:0000256" key="2">
    <source>
        <dbReference type="ARBA" id="ARBA00022676"/>
    </source>
</evidence>
<feature type="transmembrane region" description="Helical" evidence="8">
    <location>
        <begin position="146"/>
        <end position="163"/>
    </location>
</feature>
<keyword evidence="3" id="KW-0808">Transferase</keyword>
<evidence type="ECO:0000313" key="9">
    <source>
        <dbReference type="EMBL" id="GKV52465.1"/>
    </source>
</evidence>
<evidence type="ECO:0008006" key="11">
    <source>
        <dbReference type="Google" id="ProtNLM"/>
    </source>
</evidence>
<feature type="transmembrane region" description="Helical" evidence="8">
    <location>
        <begin position="108"/>
        <end position="126"/>
    </location>
</feature>
<evidence type="ECO:0000256" key="7">
    <source>
        <dbReference type="ARBA" id="ARBA00023316"/>
    </source>
</evidence>
<sequence length="323" mass="36597">INELEQRSKVLASSIYEKGTQWGKEMGLVYGCPVEDIVTGLTIQCRGWKSVYYNPEREAFLGVAPATLDTGLIQFKKWSEGMFQIFFSKYCPFIYGHKKIKLCAQMGYCIYLLWAPLSLPTLYYVIVPPLCLLQGIPLFPKVSSPWFIPFVYVFLSRNIYSIVEALRCGSTIKAWWNLQRMVMIRRTTSFFFAFVDTIIKKLGLSQTTFVLTAKVAAEDVSTRYEQQVMEFGSSSIMFTLIATLAMLNLISLAGAAVKTVMLVEYLKEMERLISQVGVCALVVMLNAPVFEALFLRKDKGRLPFSVLFKSVVFVSLACLIPVR</sequence>
<comment type="caution">
    <text evidence="9">The sequence shown here is derived from an EMBL/GenBank/DDBJ whole genome shotgun (WGS) entry which is preliminary data.</text>
</comment>
<feature type="transmembrane region" description="Helical" evidence="8">
    <location>
        <begin position="236"/>
        <end position="257"/>
    </location>
</feature>
<name>A0AAV5MRA2_9ROSI</name>
<keyword evidence="7" id="KW-0961">Cell wall biogenesis/degradation</keyword>
<dbReference type="PANTHER" id="PTHR13301">
    <property type="entry name" value="X-BOX TRANSCRIPTION FACTOR-RELATED"/>
    <property type="match status" value="1"/>
</dbReference>
<accession>A0AAV5MRA2</accession>
<feature type="transmembrane region" description="Helical" evidence="8">
    <location>
        <begin position="302"/>
        <end position="322"/>
    </location>
</feature>
<dbReference type="Proteomes" id="UP001054252">
    <property type="component" value="Unassembled WGS sequence"/>
</dbReference>
<comment type="subcellular location">
    <subcellularLocation>
        <location evidence="1">Endomembrane system</location>
    </subcellularLocation>
</comment>
<evidence type="ECO:0000256" key="6">
    <source>
        <dbReference type="ARBA" id="ARBA00023136"/>
    </source>
</evidence>
<dbReference type="GO" id="GO:0071555">
    <property type="term" value="P:cell wall organization"/>
    <property type="evidence" value="ECO:0007669"/>
    <property type="project" value="UniProtKB-KW"/>
</dbReference>
<evidence type="ECO:0000256" key="1">
    <source>
        <dbReference type="ARBA" id="ARBA00004308"/>
    </source>
</evidence>
<evidence type="ECO:0000313" key="10">
    <source>
        <dbReference type="Proteomes" id="UP001054252"/>
    </source>
</evidence>
<feature type="non-terminal residue" evidence="9">
    <location>
        <position position="1"/>
    </location>
</feature>
<keyword evidence="6 8" id="KW-0472">Membrane</keyword>
<keyword evidence="2" id="KW-0328">Glycosyltransferase</keyword>
<dbReference type="EMBL" id="BPVZ01000714">
    <property type="protein sequence ID" value="GKV52465.1"/>
    <property type="molecule type" value="Genomic_DNA"/>
</dbReference>
<feature type="transmembrane region" description="Helical" evidence="8">
    <location>
        <begin position="272"/>
        <end position="295"/>
    </location>
</feature>
<dbReference type="InterPro" id="IPR005150">
    <property type="entry name" value="Cellulose_synth"/>
</dbReference>
<keyword evidence="5 8" id="KW-1133">Transmembrane helix</keyword>
<dbReference type="GO" id="GO:0030244">
    <property type="term" value="P:cellulose biosynthetic process"/>
    <property type="evidence" value="ECO:0007669"/>
    <property type="project" value="InterPro"/>
</dbReference>
<proteinExistence type="predicted"/>
<organism evidence="9 10">
    <name type="scientific">Rubroshorea leprosula</name>
    <dbReference type="NCBI Taxonomy" id="152421"/>
    <lineage>
        <taxon>Eukaryota</taxon>
        <taxon>Viridiplantae</taxon>
        <taxon>Streptophyta</taxon>
        <taxon>Embryophyta</taxon>
        <taxon>Tracheophyta</taxon>
        <taxon>Spermatophyta</taxon>
        <taxon>Magnoliopsida</taxon>
        <taxon>eudicotyledons</taxon>
        <taxon>Gunneridae</taxon>
        <taxon>Pentapetalae</taxon>
        <taxon>rosids</taxon>
        <taxon>malvids</taxon>
        <taxon>Malvales</taxon>
        <taxon>Dipterocarpaceae</taxon>
        <taxon>Rubroshorea</taxon>
    </lineage>
</organism>
<gene>
    <name evidence="9" type="ORF">SLEP1_g59042</name>
</gene>
<evidence type="ECO:0000256" key="4">
    <source>
        <dbReference type="ARBA" id="ARBA00022692"/>
    </source>
</evidence>
<dbReference type="Pfam" id="PF03552">
    <property type="entry name" value="Cellulose_synt"/>
    <property type="match status" value="1"/>
</dbReference>
<protein>
    <recommendedName>
        <fullName evidence="11">Cellulose synthase-like protein E6</fullName>
    </recommendedName>
</protein>
<keyword evidence="10" id="KW-1185">Reference proteome</keyword>
<dbReference type="GO" id="GO:0016020">
    <property type="term" value="C:membrane"/>
    <property type="evidence" value="ECO:0007669"/>
    <property type="project" value="InterPro"/>
</dbReference>
<dbReference type="GO" id="GO:0012505">
    <property type="term" value="C:endomembrane system"/>
    <property type="evidence" value="ECO:0007669"/>
    <property type="project" value="UniProtKB-SubCell"/>
</dbReference>